<feature type="domain" description="Splicing factor RBM39 linker" evidence="1">
    <location>
        <begin position="5"/>
        <end position="104"/>
    </location>
</feature>
<evidence type="ECO:0000313" key="2">
    <source>
        <dbReference type="EMBL" id="JAT46415.1"/>
    </source>
</evidence>
<organism evidence="2">
    <name type="scientific">Anthurium amnicola</name>
    <dbReference type="NCBI Taxonomy" id="1678845"/>
    <lineage>
        <taxon>Eukaryota</taxon>
        <taxon>Viridiplantae</taxon>
        <taxon>Streptophyta</taxon>
        <taxon>Embryophyta</taxon>
        <taxon>Tracheophyta</taxon>
        <taxon>Spermatophyta</taxon>
        <taxon>Magnoliopsida</taxon>
        <taxon>Liliopsida</taxon>
        <taxon>Araceae</taxon>
        <taxon>Pothoideae</taxon>
        <taxon>Potheae</taxon>
        <taxon>Anthurium</taxon>
    </lineage>
</organism>
<dbReference type="EMBL" id="GDJX01021521">
    <property type="protein sequence ID" value="JAT46415.1"/>
    <property type="molecule type" value="Transcribed_RNA"/>
</dbReference>
<protein>
    <submittedName>
        <fullName evidence="2">Glycoprotein H</fullName>
    </submittedName>
</protein>
<reference evidence="2" key="1">
    <citation type="submission" date="2015-07" db="EMBL/GenBank/DDBJ databases">
        <title>Transcriptome Assembly of Anthurium amnicola.</title>
        <authorList>
            <person name="Suzuki J."/>
        </authorList>
    </citation>
    <scope>NUCLEOTIDE SEQUENCE</scope>
</reference>
<dbReference type="InterPro" id="IPR029123">
    <property type="entry name" value="RBM39_linker"/>
</dbReference>
<feature type="non-terminal residue" evidence="2">
    <location>
        <position position="105"/>
    </location>
</feature>
<evidence type="ECO:0000259" key="1">
    <source>
        <dbReference type="Pfam" id="PF15519"/>
    </source>
</evidence>
<feature type="non-terminal residue" evidence="2">
    <location>
        <position position="1"/>
    </location>
</feature>
<accession>A0A1D1XVL2</accession>
<sequence length="105" mass="10329">NAGDFDDDDGAGLALNARSRALLMQKLDRSGIATSVASSLVTPVPSNPALTVPSASVLGTPLGVVPVLQPSGPALVGLPGSFFPVPAAAAVPQVDVTGVPSECLL</sequence>
<dbReference type="AlphaFoldDB" id="A0A1D1XVL2"/>
<proteinExistence type="predicted"/>
<dbReference type="Pfam" id="PF15519">
    <property type="entry name" value="RBM39linker"/>
    <property type="match status" value="1"/>
</dbReference>
<gene>
    <name evidence="2" type="primary">22</name>
    <name evidence="2" type="ORF">g.24094</name>
</gene>
<name>A0A1D1XVL2_9ARAE</name>